<dbReference type="SMART" id="SM00421">
    <property type="entry name" value="HTH_LUXR"/>
    <property type="match status" value="1"/>
</dbReference>
<dbReference type="Proteomes" id="UP000033772">
    <property type="component" value="Unassembled WGS sequence"/>
</dbReference>
<evidence type="ECO:0000259" key="3">
    <source>
        <dbReference type="PROSITE" id="PS50043"/>
    </source>
</evidence>
<keyword evidence="2" id="KW-0067">ATP-binding</keyword>
<dbReference type="RefSeq" id="WP_045550790.1">
    <property type="nucleotide sequence ID" value="NZ_JZDQ02000027.1"/>
</dbReference>
<dbReference type="InterPro" id="IPR027417">
    <property type="entry name" value="P-loop_NTPase"/>
</dbReference>
<keyword evidence="5" id="KW-1185">Reference proteome</keyword>
<evidence type="ECO:0000313" key="5">
    <source>
        <dbReference type="Proteomes" id="UP000033772"/>
    </source>
</evidence>
<dbReference type="SUPFAM" id="SSF46894">
    <property type="entry name" value="C-terminal effector domain of the bipartite response regulators"/>
    <property type="match status" value="1"/>
</dbReference>
<dbReference type="InterPro" id="IPR036388">
    <property type="entry name" value="WH-like_DNA-bd_sf"/>
</dbReference>
<dbReference type="Gene3D" id="3.40.50.300">
    <property type="entry name" value="P-loop containing nucleotide triphosphate hydrolases"/>
    <property type="match status" value="1"/>
</dbReference>
<dbReference type="GO" id="GO:0004016">
    <property type="term" value="F:adenylate cyclase activity"/>
    <property type="evidence" value="ECO:0007669"/>
    <property type="project" value="TreeGrafter"/>
</dbReference>
<accession>A0A1J4N4H1</accession>
<comment type="caution">
    <text evidence="4">The sequence shown here is derived from an EMBL/GenBank/DDBJ whole genome shotgun (WGS) entry which is preliminary data.</text>
</comment>
<dbReference type="InterPro" id="IPR041664">
    <property type="entry name" value="AAA_16"/>
</dbReference>
<name>A0A1J4N4H1_9ACTN</name>
<dbReference type="Pfam" id="PF00196">
    <property type="entry name" value="GerE"/>
    <property type="match status" value="1"/>
</dbReference>
<dbReference type="Pfam" id="PF13191">
    <property type="entry name" value="AAA_16"/>
    <property type="match status" value="1"/>
</dbReference>
<dbReference type="GO" id="GO:0003677">
    <property type="term" value="F:DNA binding"/>
    <property type="evidence" value="ECO:0007669"/>
    <property type="project" value="InterPro"/>
</dbReference>
<dbReference type="OrthoDB" id="3202170at2"/>
<dbReference type="GO" id="GO:0005524">
    <property type="term" value="F:ATP binding"/>
    <property type="evidence" value="ECO:0007669"/>
    <property type="project" value="UniProtKB-KW"/>
</dbReference>
<dbReference type="GO" id="GO:0006355">
    <property type="term" value="P:regulation of DNA-templated transcription"/>
    <property type="evidence" value="ECO:0007669"/>
    <property type="project" value="InterPro"/>
</dbReference>
<dbReference type="PROSITE" id="PS00622">
    <property type="entry name" value="HTH_LUXR_1"/>
    <property type="match status" value="1"/>
</dbReference>
<evidence type="ECO:0000313" key="4">
    <source>
        <dbReference type="EMBL" id="OIJ25297.1"/>
    </source>
</evidence>
<dbReference type="GO" id="GO:0005737">
    <property type="term" value="C:cytoplasm"/>
    <property type="evidence" value="ECO:0007669"/>
    <property type="project" value="TreeGrafter"/>
</dbReference>
<dbReference type="CDD" id="cd06170">
    <property type="entry name" value="LuxR_C_like"/>
    <property type="match status" value="1"/>
</dbReference>
<sequence length="912" mass="98893">MRDRPVQRLIGRAQELLILESFIREAIVDGGALLLSGDPGVGKTALLDAAAGYARDAGAVVLRVEGTEQERQLSYAALNQALYPLAGRFEDLGKDQRMALEVALGFCDGPPPNRLLVSNAVAVLLRTTAERSPHVLLVDDVQWIDRASAGVFSFVARRLAGSRAGMLAAGRSGEDQGYFDRAGLPAHELKPLTEEAADRLVSEHFAGIDAIVKDRILRTANGNPLALLELPRSLTDSQRSAAERLPAVLPLGERLNRSFASRVLILQEATRRLLLAAALEGTGDLGVLEAAGFDADDVAPAERDRLVEVHDHRLRFRHPLIRSAVVEAATASERRATHARLAAVLLDQPERRAWHLGEATVVPDEQVAIALEEAAQHILARGDHQATVALLIRSADLSPEAAERSRRLATAAFIGAEAMGETRSVAELLADSRRASSSAQASLHYASASALVMLDDDGHLGTIHHLLARAIEGNPQRHDAGDPEIVNALWTLALLSFLGGREELWTELYDALDRLTEGPPALLRLVVDLFADPVRTGLAALPRLEAELLAVRHDTDTEKVQNLAGAAMYVDRLAQARDGLWRHVVQGREGGPARRQLVALMDLCVDDFHRGQWQEAAELAEEGLQLTEHRAGRFFAFYFRYHQALLAAVRGRVEESRELAEQMIGWAGPRDVGVARTYAQHALILAALADADFESAYRHACAMSPAGTLASHLPHCLWVAMDLVEAAVRTDRRVDAERHVRALREAKVSELSPRLAILVAASAGLVAAGDEARTYFEQALASPGAEQWPFDVARVRLLYGEHLRRARAIAEAKVQLQEALAAFRTLGAAPWAARAERELRAAGLAAVPVSRAASVLTAQELQIARLAASGLTNKEIAARLYLSPRTVSGHLYRIFPKLGITTRAAIRDALGP</sequence>
<dbReference type="PROSITE" id="PS50043">
    <property type="entry name" value="HTH_LUXR_2"/>
    <property type="match status" value="1"/>
</dbReference>
<dbReference type="PRINTS" id="PR00038">
    <property type="entry name" value="HTHLUXR"/>
</dbReference>
<proteinExistence type="predicted"/>
<dbReference type="Gene3D" id="1.10.10.10">
    <property type="entry name" value="Winged helix-like DNA-binding domain superfamily/Winged helix DNA-binding domain"/>
    <property type="match status" value="1"/>
</dbReference>
<dbReference type="AlphaFoldDB" id="A0A1J4N4H1"/>
<reference evidence="4" key="1">
    <citation type="submission" date="2016-10" db="EMBL/GenBank/DDBJ databases">
        <title>Draft Genome Sequence of Nocardioides luteus Strain BAFB, an Alkane-Degrading Bacterium Isolated from JP-7 Polluted Soil.</title>
        <authorList>
            <person name="Brown L."/>
            <person name="Ruiz O.N."/>
            <person name="Gunasekera T."/>
        </authorList>
    </citation>
    <scope>NUCLEOTIDE SEQUENCE [LARGE SCALE GENOMIC DNA]</scope>
    <source>
        <strain evidence="4">BAFB</strain>
    </source>
</reference>
<dbReference type="InterPro" id="IPR016032">
    <property type="entry name" value="Sig_transdc_resp-reg_C-effctor"/>
</dbReference>
<keyword evidence="1" id="KW-0547">Nucleotide-binding</keyword>
<dbReference type="InterPro" id="IPR000792">
    <property type="entry name" value="Tscrpt_reg_LuxR_C"/>
</dbReference>
<dbReference type="SUPFAM" id="SSF52540">
    <property type="entry name" value="P-loop containing nucleoside triphosphate hydrolases"/>
    <property type="match status" value="1"/>
</dbReference>
<dbReference type="EMBL" id="JZDQ02000027">
    <property type="protein sequence ID" value="OIJ25297.1"/>
    <property type="molecule type" value="Genomic_DNA"/>
</dbReference>
<dbReference type="STRING" id="1844.UG56_018715"/>
<gene>
    <name evidence="4" type="ORF">UG56_018715</name>
</gene>
<feature type="domain" description="HTH luxR-type" evidence="3">
    <location>
        <begin position="849"/>
        <end position="912"/>
    </location>
</feature>
<organism evidence="4 5">
    <name type="scientific">Nocardioides luteus</name>
    <dbReference type="NCBI Taxonomy" id="1844"/>
    <lineage>
        <taxon>Bacteria</taxon>
        <taxon>Bacillati</taxon>
        <taxon>Actinomycetota</taxon>
        <taxon>Actinomycetes</taxon>
        <taxon>Propionibacteriales</taxon>
        <taxon>Nocardioidaceae</taxon>
        <taxon>Nocardioides</taxon>
    </lineage>
</organism>
<protein>
    <recommendedName>
        <fullName evidence="3">HTH luxR-type domain-containing protein</fullName>
    </recommendedName>
</protein>
<evidence type="ECO:0000256" key="1">
    <source>
        <dbReference type="ARBA" id="ARBA00022741"/>
    </source>
</evidence>
<dbReference type="PANTHER" id="PTHR16305:SF35">
    <property type="entry name" value="TRANSCRIPTIONAL ACTIVATOR DOMAIN"/>
    <property type="match status" value="1"/>
</dbReference>
<evidence type="ECO:0000256" key="2">
    <source>
        <dbReference type="ARBA" id="ARBA00022840"/>
    </source>
</evidence>
<dbReference type="PANTHER" id="PTHR16305">
    <property type="entry name" value="TESTICULAR SOLUBLE ADENYLYL CYCLASE"/>
    <property type="match status" value="1"/>
</dbReference>